<protein>
    <submittedName>
        <fullName evidence="2">NADPH:quinone reductase</fullName>
    </submittedName>
</protein>
<gene>
    <name evidence="2" type="ORF">SAMN05421835_13819</name>
</gene>
<dbReference type="GO" id="GO:0016491">
    <property type="term" value="F:oxidoreductase activity"/>
    <property type="evidence" value="ECO:0007669"/>
    <property type="project" value="InterPro"/>
</dbReference>
<dbReference type="AlphaFoldDB" id="A0A1I4CVE4"/>
<name>A0A1I4CVE4_9PSEU</name>
<dbReference type="Pfam" id="PF13602">
    <property type="entry name" value="ADH_zinc_N_2"/>
    <property type="match status" value="1"/>
</dbReference>
<dbReference type="Gene3D" id="3.90.180.10">
    <property type="entry name" value="Medium-chain alcohol dehydrogenases, catalytic domain"/>
    <property type="match status" value="1"/>
</dbReference>
<dbReference type="InterPro" id="IPR020843">
    <property type="entry name" value="ER"/>
</dbReference>
<dbReference type="InterPro" id="IPR036291">
    <property type="entry name" value="NAD(P)-bd_dom_sf"/>
</dbReference>
<dbReference type="Gene3D" id="3.40.50.720">
    <property type="entry name" value="NAD(P)-binding Rossmann-like Domain"/>
    <property type="match status" value="1"/>
</dbReference>
<dbReference type="Proteomes" id="UP000199025">
    <property type="component" value="Unassembled WGS sequence"/>
</dbReference>
<sequence>MKALVATAYGEPGQLSIADLEVPRPGPGQIQVKIAASAINPTDIRVVTGDYRELVELEFPYVPGNEFAGTVTEVGAGVTDYRVGDEVFGQALPRQLRFVPARRPSMSTGALAEYAVFEADTPLLAHRPANIPVEQAAALPIAGMTALGVMALAAIRPGEKVLVIGASGGVGTALLPLLAAAGAHVVATGAAGDHAVLRELGADEVIGYDAAGYPSGVDAVFDLVLPHDRLSAAAAALRPGGRLVTIIYPEPAKDLLGRDDVDLHFFLDMDAELGGMREVAEAAERGALSVRIARRYRLEEAVQAAVAYVREHNLGKVVVTM</sequence>
<dbReference type="PANTHER" id="PTHR44013">
    <property type="entry name" value="ZINC-TYPE ALCOHOL DEHYDROGENASE-LIKE PROTEIN C16A3.02C"/>
    <property type="match status" value="1"/>
</dbReference>
<dbReference type="STRING" id="115433.SAMN05421835_13819"/>
<dbReference type="RefSeq" id="WP_091516457.1">
    <property type="nucleotide sequence ID" value="NZ_FORP01000038.1"/>
</dbReference>
<evidence type="ECO:0000313" key="3">
    <source>
        <dbReference type="Proteomes" id="UP000199025"/>
    </source>
</evidence>
<dbReference type="InterPro" id="IPR052733">
    <property type="entry name" value="Chloroplast_QOR"/>
</dbReference>
<dbReference type="InterPro" id="IPR011032">
    <property type="entry name" value="GroES-like_sf"/>
</dbReference>
<reference evidence="2 3" key="1">
    <citation type="submission" date="2016-10" db="EMBL/GenBank/DDBJ databases">
        <authorList>
            <person name="de Groot N.N."/>
        </authorList>
    </citation>
    <scope>NUCLEOTIDE SEQUENCE [LARGE SCALE GENOMIC DNA]</scope>
    <source>
        <strain evidence="2 3">DSM 44468</strain>
    </source>
</reference>
<dbReference type="EMBL" id="FORP01000038">
    <property type="protein sequence ID" value="SFK85258.1"/>
    <property type="molecule type" value="Genomic_DNA"/>
</dbReference>
<organism evidence="2 3">
    <name type="scientific">Amycolatopsis sacchari</name>
    <dbReference type="NCBI Taxonomy" id="115433"/>
    <lineage>
        <taxon>Bacteria</taxon>
        <taxon>Bacillati</taxon>
        <taxon>Actinomycetota</taxon>
        <taxon>Actinomycetes</taxon>
        <taxon>Pseudonocardiales</taxon>
        <taxon>Pseudonocardiaceae</taxon>
        <taxon>Amycolatopsis</taxon>
    </lineage>
</organism>
<dbReference type="SMART" id="SM00829">
    <property type="entry name" value="PKS_ER"/>
    <property type="match status" value="1"/>
</dbReference>
<dbReference type="InterPro" id="IPR013154">
    <property type="entry name" value="ADH-like_N"/>
</dbReference>
<accession>A0A1I4CVE4</accession>
<dbReference type="PANTHER" id="PTHR44013:SF1">
    <property type="entry name" value="ZINC-TYPE ALCOHOL DEHYDROGENASE-LIKE PROTEIN C16A3.02C"/>
    <property type="match status" value="1"/>
</dbReference>
<feature type="domain" description="Enoyl reductase (ER)" evidence="1">
    <location>
        <begin position="10"/>
        <end position="319"/>
    </location>
</feature>
<proteinExistence type="predicted"/>
<dbReference type="OrthoDB" id="3175656at2"/>
<evidence type="ECO:0000259" key="1">
    <source>
        <dbReference type="SMART" id="SM00829"/>
    </source>
</evidence>
<dbReference type="CDD" id="cd05289">
    <property type="entry name" value="MDR_like_2"/>
    <property type="match status" value="1"/>
</dbReference>
<evidence type="ECO:0000313" key="2">
    <source>
        <dbReference type="EMBL" id="SFK85258.1"/>
    </source>
</evidence>
<dbReference type="SUPFAM" id="SSF50129">
    <property type="entry name" value="GroES-like"/>
    <property type="match status" value="1"/>
</dbReference>
<keyword evidence="3" id="KW-1185">Reference proteome</keyword>
<dbReference type="Pfam" id="PF08240">
    <property type="entry name" value="ADH_N"/>
    <property type="match status" value="1"/>
</dbReference>
<dbReference type="SUPFAM" id="SSF51735">
    <property type="entry name" value="NAD(P)-binding Rossmann-fold domains"/>
    <property type="match status" value="1"/>
</dbReference>